<evidence type="ECO:0000256" key="1">
    <source>
        <dbReference type="SAM" id="Coils"/>
    </source>
</evidence>
<feature type="coiled-coil region" evidence="1">
    <location>
        <begin position="258"/>
        <end position="285"/>
    </location>
</feature>
<dbReference type="Proteomes" id="UP000265566">
    <property type="component" value="Chromosome 5"/>
</dbReference>
<sequence length="343" mass="39308">MKLLTLSYSSSSSPSSSSNFSFDSTFCSSKTVAAGCFTTIFHRIREFHSKFIVSEKVQKFKTNTPTTTRTIISSSSSSGVVARLMGLDSMEEDKVSESKPSSPTHCKSLNYVPQAFHLLENENFLVFSFESGGENRKFKSKGRRKEKKREVRGEVKRNKREKVNDDGEFHFEKSLFKAVGNGEKVKKRKKGKTCCVEEKVESECSSEDYSPVSVFDFEHDVSGTEEDLCDVDMSWRRKLSPVLENDQLFILHSDSNFMNEEESKVKEIENNLNEGSRKKERHNNECVDIWIKICKLVDDELVSELHEVKRKQNDLENISADFELEILDELLDEVIDQFVSFCL</sequence>
<protein>
    <recommendedName>
        <fullName evidence="3">DUF3741 domain-containing protein</fullName>
    </recommendedName>
</protein>
<feature type="region of interest" description="Disordered" evidence="2">
    <location>
        <begin position="134"/>
        <end position="159"/>
    </location>
</feature>
<accession>A0A396HT34</accession>
<comment type="caution">
    <text evidence="4">The sequence shown here is derived from an EMBL/GenBank/DDBJ whole genome shotgun (WGS) entry which is preliminary data.</text>
</comment>
<gene>
    <name evidence="4" type="ORF">MtrunA17_Chr5g0430231</name>
</gene>
<proteinExistence type="predicted"/>
<dbReference type="Gramene" id="rna31917">
    <property type="protein sequence ID" value="RHN56509.1"/>
    <property type="gene ID" value="gene31917"/>
</dbReference>
<dbReference type="EMBL" id="PSQE01000005">
    <property type="protein sequence ID" value="RHN56509.1"/>
    <property type="molecule type" value="Genomic_DNA"/>
</dbReference>
<reference evidence="5" key="1">
    <citation type="journal article" date="2018" name="Nat. Plants">
        <title>Whole-genome landscape of Medicago truncatula symbiotic genes.</title>
        <authorList>
            <person name="Pecrix Y."/>
            <person name="Staton S.E."/>
            <person name="Sallet E."/>
            <person name="Lelandais-Briere C."/>
            <person name="Moreau S."/>
            <person name="Carrere S."/>
            <person name="Blein T."/>
            <person name="Jardinaud M.F."/>
            <person name="Latrasse D."/>
            <person name="Zouine M."/>
            <person name="Zahm M."/>
            <person name="Kreplak J."/>
            <person name="Mayjonade B."/>
            <person name="Satge C."/>
            <person name="Perez M."/>
            <person name="Cauet S."/>
            <person name="Marande W."/>
            <person name="Chantry-Darmon C."/>
            <person name="Lopez-Roques C."/>
            <person name="Bouchez O."/>
            <person name="Berard A."/>
            <person name="Debelle F."/>
            <person name="Munos S."/>
            <person name="Bendahmane A."/>
            <person name="Berges H."/>
            <person name="Niebel A."/>
            <person name="Buitink J."/>
            <person name="Frugier F."/>
            <person name="Benhamed M."/>
            <person name="Crespi M."/>
            <person name="Gouzy J."/>
            <person name="Gamas P."/>
        </authorList>
    </citation>
    <scope>NUCLEOTIDE SEQUENCE [LARGE SCALE GENOMIC DNA]</scope>
    <source>
        <strain evidence="5">cv. Jemalong A17</strain>
    </source>
</reference>
<name>A0A396HT34_MEDTR</name>
<feature type="compositionally biased region" description="Basic and acidic residues" evidence="2">
    <location>
        <begin position="148"/>
        <end position="159"/>
    </location>
</feature>
<organism evidence="4 5">
    <name type="scientific">Medicago truncatula</name>
    <name type="common">Barrel medic</name>
    <name type="synonym">Medicago tribuloides</name>
    <dbReference type="NCBI Taxonomy" id="3880"/>
    <lineage>
        <taxon>Eukaryota</taxon>
        <taxon>Viridiplantae</taxon>
        <taxon>Streptophyta</taxon>
        <taxon>Embryophyta</taxon>
        <taxon>Tracheophyta</taxon>
        <taxon>Spermatophyta</taxon>
        <taxon>Magnoliopsida</taxon>
        <taxon>eudicotyledons</taxon>
        <taxon>Gunneridae</taxon>
        <taxon>Pentapetalae</taxon>
        <taxon>rosids</taxon>
        <taxon>fabids</taxon>
        <taxon>Fabales</taxon>
        <taxon>Fabaceae</taxon>
        <taxon>Papilionoideae</taxon>
        <taxon>50 kb inversion clade</taxon>
        <taxon>NPAAA clade</taxon>
        <taxon>Hologalegina</taxon>
        <taxon>IRL clade</taxon>
        <taxon>Trifolieae</taxon>
        <taxon>Medicago</taxon>
    </lineage>
</organism>
<feature type="compositionally biased region" description="Basic residues" evidence="2">
    <location>
        <begin position="138"/>
        <end position="147"/>
    </location>
</feature>
<evidence type="ECO:0000259" key="3">
    <source>
        <dbReference type="Pfam" id="PF14383"/>
    </source>
</evidence>
<feature type="domain" description="DUF3741" evidence="3">
    <location>
        <begin position="79"/>
        <end position="90"/>
    </location>
</feature>
<dbReference type="OrthoDB" id="1924799at2759"/>
<evidence type="ECO:0000256" key="2">
    <source>
        <dbReference type="SAM" id="MobiDB-lite"/>
    </source>
</evidence>
<dbReference type="PANTHER" id="PTHR35499">
    <property type="entry name" value="OS05G0128300 PROTEIN"/>
    <property type="match status" value="1"/>
</dbReference>
<evidence type="ECO:0000313" key="5">
    <source>
        <dbReference type="Proteomes" id="UP000265566"/>
    </source>
</evidence>
<dbReference type="InterPro" id="IPR032795">
    <property type="entry name" value="DUF3741-assoc"/>
</dbReference>
<dbReference type="AlphaFoldDB" id="A0A396HT34"/>
<dbReference type="PANTHER" id="PTHR35499:SF3">
    <property type="entry name" value="DUF4378 DOMAIN PROTEIN"/>
    <property type="match status" value="1"/>
</dbReference>
<keyword evidence="1" id="KW-0175">Coiled coil</keyword>
<evidence type="ECO:0000313" key="4">
    <source>
        <dbReference type="EMBL" id="RHN56509.1"/>
    </source>
</evidence>
<dbReference type="Pfam" id="PF14383">
    <property type="entry name" value="VARLMGL"/>
    <property type="match status" value="1"/>
</dbReference>